<gene>
    <name evidence="2" type="ORF">LLUT_LOCUS2891</name>
</gene>
<evidence type="ECO:0000313" key="2">
    <source>
        <dbReference type="EMBL" id="CAL0301831.1"/>
    </source>
</evidence>
<dbReference type="InterPro" id="IPR044792">
    <property type="entry name" value="TAR1"/>
</dbReference>
<dbReference type="GO" id="GO:0043457">
    <property type="term" value="P:regulation of cellular respiration"/>
    <property type="evidence" value="ECO:0007669"/>
    <property type="project" value="InterPro"/>
</dbReference>
<feature type="compositionally biased region" description="Basic and acidic residues" evidence="1">
    <location>
        <begin position="50"/>
        <end position="59"/>
    </location>
</feature>
<dbReference type="AlphaFoldDB" id="A0AAV1VYC1"/>
<evidence type="ECO:0000313" key="3">
    <source>
        <dbReference type="Proteomes" id="UP001497480"/>
    </source>
</evidence>
<feature type="compositionally biased region" description="Polar residues" evidence="1">
    <location>
        <begin position="81"/>
        <end position="96"/>
    </location>
</feature>
<feature type="region of interest" description="Disordered" evidence="1">
    <location>
        <begin position="1"/>
        <end position="96"/>
    </location>
</feature>
<dbReference type="Proteomes" id="UP001497480">
    <property type="component" value="Unassembled WGS sequence"/>
</dbReference>
<feature type="compositionally biased region" description="Pro residues" evidence="1">
    <location>
        <begin position="1"/>
        <end position="10"/>
    </location>
</feature>
<name>A0AAV1VYC1_LUPLU</name>
<evidence type="ECO:0000256" key="1">
    <source>
        <dbReference type="SAM" id="MobiDB-lite"/>
    </source>
</evidence>
<reference evidence="2 3" key="1">
    <citation type="submission" date="2024-03" db="EMBL/GenBank/DDBJ databases">
        <authorList>
            <person name="Martinez-Hernandez J."/>
        </authorList>
    </citation>
    <scope>NUCLEOTIDE SEQUENCE [LARGE SCALE GENOMIC DNA]</scope>
</reference>
<dbReference type="PANTHER" id="PTHR47188">
    <property type="entry name" value="PROTEIN TAR1"/>
    <property type="match status" value="1"/>
</dbReference>
<sequence length="96" mass="9952">MGLSPSPAPPSRGLVPGPPLRTLLQTTIRTPRATDSHGGLFPVRSPLLRESLRPTDPHGSKSRKAGGGDTHDRSGALAQPPSITAPSTADSVFNQP</sequence>
<protein>
    <submittedName>
        <fullName evidence="2">Uncharacterized protein</fullName>
    </submittedName>
</protein>
<accession>A0AAV1VYC1</accession>
<proteinExistence type="predicted"/>
<keyword evidence="3" id="KW-1185">Reference proteome</keyword>
<organism evidence="2 3">
    <name type="scientific">Lupinus luteus</name>
    <name type="common">European yellow lupine</name>
    <dbReference type="NCBI Taxonomy" id="3873"/>
    <lineage>
        <taxon>Eukaryota</taxon>
        <taxon>Viridiplantae</taxon>
        <taxon>Streptophyta</taxon>
        <taxon>Embryophyta</taxon>
        <taxon>Tracheophyta</taxon>
        <taxon>Spermatophyta</taxon>
        <taxon>Magnoliopsida</taxon>
        <taxon>eudicotyledons</taxon>
        <taxon>Gunneridae</taxon>
        <taxon>Pentapetalae</taxon>
        <taxon>rosids</taxon>
        <taxon>fabids</taxon>
        <taxon>Fabales</taxon>
        <taxon>Fabaceae</taxon>
        <taxon>Papilionoideae</taxon>
        <taxon>50 kb inversion clade</taxon>
        <taxon>genistoids sensu lato</taxon>
        <taxon>core genistoids</taxon>
        <taxon>Genisteae</taxon>
        <taxon>Lupinus</taxon>
    </lineage>
</organism>
<dbReference type="PANTHER" id="PTHR47188:SF1">
    <property type="entry name" value="PROTEIN TAR1"/>
    <property type="match status" value="1"/>
</dbReference>
<dbReference type="EMBL" id="CAXHTB010000002">
    <property type="protein sequence ID" value="CAL0301831.1"/>
    <property type="molecule type" value="Genomic_DNA"/>
</dbReference>
<comment type="caution">
    <text evidence="2">The sequence shown here is derived from an EMBL/GenBank/DDBJ whole genome shotgun (WGS) entry which is preliminary data.</text>
</comment>